<dbReference type="RefSeq" id="YP_003587890.1">
    <property type="nucleotide sequence ID" value="NC_014088.1"/>
</dbReference>
<proteinExistence type="inferred from homology"/>
<protein>
    <recommendedName>
        <fullName evidence="6">Capsid protein</fullName>
    </recommendedName>
</protein>
<dbReference type="GeneID" id="9086728"/>
<keyword evidence="3 6" id="KW-1140">T=1 icosahedral capsid protein</keyword>
<evidence type="ECO:0000313" key="7">
    <source>
        <dbReference type="EMBL" id="BAA93609.1"/>
    </source>
</evidence>
<evidence type="ECO:0000256" key="5">
    <source>
        <dbReference type="ARBA" id="ARBA00022844"/>
    </source>
</evidence>
<name>Q9JG50_9VIRU</name>
<dbReference type="EMBL" id="AB038630">
    <property type="protein sequence ID" value="BAA93609.1"/>
    <property type="molecule type" value="Genomic_DNA"/>
</dbReference>
<evidence type="ECO:0000256" key="6">
    <source>
        <dbReference type="RuleBase" id="RU361230"/>
    </source>
</evidence>
<sequence>MPPYNYYRWNNWRRPTYRRRRWRRRQYRRRRPRPFIRRRFWRRHTVRRRRIKKKLKKIKIYEWQPTVIKKCHIKGTIPLIQGGKDRQGFNYAQYQDSYIPSHKGGGGTWSIMVFSLGALYEEWERLNNVWTKTNNGLPFARYCGCRFKFYRQEYYDYIVHYSICYPMTDTEDQHLNSQPHRLIQGRKKIVVHRYNKQIHKKPYVKKRIRPPAMLQSHWYFQQEICNTGLLLITTSICNLNNYWLSNNHLSNNISFWSVNTRLFSNPNFQNTDSTVGYTPKDGVYLYGTYNGTPTQNLTWMHMIYLGNTHKYQQGLAPIDMSGPTSNQIKALHEKQNWGNPFHYNFANKQVRFFISSKNPTTIQDTDLNNPISNTTILDEPVFQECRYNPYKDKGYGNEAYFLSNVIAKKKAWDPPDNKLLYNSGYPCWLLPWGWLDWQLKLKQINQIGINYNYIFKTDQILPKLPAYIPINPSFVFPEEDQLTETDKLHWYPKNDYQLNSISTLCSSGPGTYQFDKTESVQVNAFYDFFFKWGGCPAPMEEVKDPCNQPHFPIPTEIIEGRKIQNPNTNKSEYLYCFDERRQILTKTAQKRICEDIKPETFMFTDGSKLNVPILQQKEKTQTTSSEEEAETPLLKKLKLLKRHQRKLQRKLQRLTTSHLSE</sequence>
<accession>Q9JG50</accession>
<comment type="similarity">
    <text evidence="2 6">Belongs to the anelloviridae capsid protein family.</text>
</comment>
<dbReference type="Pfam" id="PF02956">
    <property type="entry name" value="TT_ORF1"/>
    <property type="match status" value="1"/>
</dbReference>
<dbReference type="GO" id="GO:0039615">
    <property type="term" value="C:T=1 icosahedral viral capsid"/>
    <property type="evidence" value="ECO:0007669"/>
    <property type="project" value="UniProtKB-UniRule"/>
</dbReference>
<evidence type="ECO:0000256" key="3">
    <source>
        <dbReference type="ARBA" id="ARBA00022431"/>
    </source>
</evidence>
<dbReference type="OrthoDB" id="3295at10239"/>
<keyword evidence="8" id="KW-1185">Reference proteome</keyword>
<evidence type="ECO:0000256" key="4">
    <source>
        <dbReference type="ARBA" id="ARBA00022561"/>
    </source>
</evidence>
<dbReference type="Proteomes" id="UP000158564">
    <property type="component" value="Segment"/>
</dbReference>
<organism evidence="7 8">
    <name type="scientific">Torque teno mini virus 3</name>
    <dbReference type="NCBI Taxonomy" id="687371"/>
    <lineage>
        <taxon>Viruses</taxon>
        <taxon>Monodnaviria</taxon>
        <taxon>Shotokuvirae</taxon>
        <taxon>Commensaviricota</taxon>
        <taxon>Cardeaviricetes</taxon>
        <taxon>Sanitavirales</taxon>
        <taxon>Anelloviridae</taxon>
        <taxon>Betatorquevirus</taxon>
        <taxon>Betatorquevirus homini3</taxon>
    </lineage>
</organism>
<evidence type="ECO:0000256" key="1">
    <source>
        <dbReference type="ARBA" id="ARBA00004328"/>
    </source>
</evidence>
<keyword evidence="4 6" id="KW-0167">Capsid protein</keyword>
<comment type="function">
    <text evidence="6">Self-assembles to form an icosahedral capsid.</text>
</comment>
<dbReference type="InterPro" id="IPR004219">
    <property type="entry name" value="TTvirus_Unk"/>
</dbReference>
<dbReference type="KEGG" id="vg:9086728"/>
<evidence type="ECO:0000313" key="8">
    <source>
        <dbReference type="Proteomes" id="UP000158564"/>
    </source>
</evidence>
<comment type="subcellular location">
    <subcellularLocation>
        <location evidence="1 6">Virion</location>
    </subcellularLocation>
</comment>
<evidence type="ECO:0000256" key="2">
    <source>
        <dbReference type="ARBA" id="ARBA00006131"/>
    </source>
</evidence>
<keyword evidence="5 6" id="KW-0946">Virion</keyword>
<reference evidence="7 8" key="1">
    <citation type="journal article" date="2000" name="Intervirology">
        <title>Full or near full length nucleotide sequences of TT virus variants (Types SANBAN and YONBAN) and the TT virus-like mini virus.</title>
        <authorList>
            <person name="Takahashi K."/>
            <person name="Hijikata M."/>
            <person name="Samokhvalov E.I."/>
            <person name="Mishiro S."/>
        </authorList>
    </citation>
    <scope>NUCLEOTIDE SEQUENCE [LARGE SCALE GENOMIC DNA]</scope>
    <source>
        <strain evidence="7">TLMV-NLC026</strain>
    </source>
</reference>